<dbReference type="PATRIC" id="fig|188932.3.peg.2619"/>
<evidence type="ECO:0008006" key="4">
    <source>
        <dbReference type="Google" id="ProtNLM"/>
    </source>
</evidence>
<evidence type="ECO:0000313" key="2">
    <source>
        <dbReference type="EMBL" id="AMP99397.1"/>
    </source>
</evidence>
<dbReference type="Gene3D" id="2.60.40.1120">
    <property type="entry name" value="Carboxypeptidase-like, regulatory domain"/>
    <property type="match status" value="1"/>
</dbReference>
<name>A0A127VDS5_9SPHI</name>
<feature type="chain" id="PRO_5007280449" description="Carboxypeptidase-like protein" evidence="1">
    <location>
        <begin position="22"/>
        <end position="388"/>
    </location>
</feature>
<organism evidence="2 3">
    <name type="scientific">Pedobacter cryoconitis</name>
    <dbReference type="NCBI Taxonomy" id="188932"/>
    <lineage>
        <taxon>Bacteria</taxon>
        <taxon>Pseudomonadati</taxon>
        <taxon>Bacteroidota</taxon>
        <taxon>Sphingobacteriia</taxon>
        <taxon>Sphingobacteriales</taxon>
        <taxon>Sphingobacteriaceae</taxon>
        <taxon>Pedobacter</taxon>
    </lineage>
</organism>
<evidence type="ECO:0000256" key="1">
    <source>
        <dbReference type="SAM" id="SignalP"/>
    </source>
</evidence>
<dbReference type="SUPFAM" id="SSF49464">
    <property type="entry name" value="Carboxypeptidase regulatory domain-like"/>
    <property type="match status" value="1"/>
</dbReference>
<protein>
    <recommendedName>
        <fullName evidence="4">Carboxypeptidase-like protein</fullName>
    </recommendedName>
</protein>
<dbReference type="InterPro" id="IPR008969">
    <property type="entry name" value="CarboxyPept-like_regulatory"/>
</dbReference>
<accession>A0A127VDS5</accession>
<keyword evidence="3" id="KW-1185">Reference proteome</keyword>
<dbReference type="RefSeq" id="WP_068401374.1">
    <property type="nucleotide sequence ID" value="NZ_CP014504.1"/>
</dbReference>
<sequence precursor="true">MYKSGTVLFLLLLFSSICVLAQQRISGVIVEKNTGSPVVFATVQAQNQKSTLTNGNGEFELTVTSLPVTLLITHLNYAGGSFEVKTADAQLKIELDPQVMTLKEVSVGNPAIAIMQDVTNKALKTYNKSNFGKAFLRQIAYEANEPIYLNEIWMDAEWKPYGLIGWHPTEARHLQGKKGISYTNTSFVTFVLSGYLANSFHKKPLLKRVDSLYTFKLAGTYLQDGEEIAKIICTPKRELKEKRFEGAYYVNTVTNNVLKIEGVIKGMFFKSNGPVSIKNKETEFIAQYRLNKQGDNVLDYAVFNSTNRLKMLGFGVQDTDLYSTLYMMDDAHINQNILEEVSSTINDSNLVKAMTYNEDFWKKNPGIKRTAREQAAIEILEKNSTLRK</sequence>
<dbReference type="Pfam" id="PF13715">
    <property type="entry name" value="CarbopepD_reg_2"/>
    <property type="match status" value="1"/>
</dbReference>
<dbReference type="AlphaFoldDB" id="A0A127VDS5"/>
<keyword evidence="1" id="KW-0732">Signal</keyword>
<dbReference type="KEGG" id="pcm:AY601_2508"/>
<feature type="signal peptide" evidence="1">
    <location>
        <begin position="1"/>
        <end position="21"/>
    </location>
</feature>
<reference evidence="2 3" key="1">
    <citation type="submission" date="2016-03" db="EMBL/GenBank/DDBJ databases">
        <title>Complete genome sequence of Pedobacter cryoconitis PAMC 27485.</title>
        <authorList>
            <person name="Lee J."/>
            <person name="Kim O.-S."/>
        </authorList>
    </citation>
    <scope>NUCLEOTIDE SEQUENCE [LARGE SCALE GENOMIC DNA]</scope>
    <source>
        <strain evidence="2 3">PAMC 27485</strain>
    </source>
</reference>
<proteinExistence type="predicted"/>
<dbReference type="EMBL" id="CP014504">
    <property type="protein sequence ID" value="AMP99397.1"/>
    <property type="molecule type" value="Genomic_DNA"/>
</dbReference>
<dbReference type="Proteomes" id="UP000071561">
    <property type="component" value="Chromosome"/>
</dbReference>
<dbReference type="OrthoDB" id="1489599at2"/>
<evidence type="ECO:0000313" key="3">
    <source>
        <dbReference type="Proteomes" id="UP000071561"/>
    </source>
</evidence>
<gene>
    <name evidence="2" type="ORF">AY601_2508</name>
</gene>